<accession>A0A3L7JX13</accession>
<gene>
    <name evidence="2" type="ORF">D9X91_10300</name>
</gene>
<keyword evidence="1" id="KW-1133">Transmembrane helix</keyword>
<sequence length="96" mass="11414">MDYLFELTSDPVVYSFYVSIIFSFTVFKTWRWFIDQPITQDGVRPTVSGSFKSESKTENLKSTVYTPVIMWILKTVKRKERPNDDQDDHLLLLYSY</sequence>
<organism evidence="2 3">
    <name type="scientific">Falsibacillus albus</name>
    <dbReference type="NCBI Taxonomy" id="2478915"/>
    <lineage>
        <taxon>Bacteria</taxon>
        <taxon>Bacillati</taxon>
        <taxon>Bacillota</taxon>
        <taxon>Bacilli</taxon>
        <taxon>Bacillales</taxon>
        <taxon>Bacillaceae</taxon>
        <taxon>Falsibacillus</taxon>
    </lineage>
</organism>
<dbReference type="Proteomes" id="UP000276770">
    <property type="component" value="Unassembled WGS sequence"/>
</dbReference>
<dbReference type="EMBL" id="RCVZ01000006">
    <property type="protein sequence ID" value="RLQ95418.1"/>
    <property type="molecule type" value="Genomic_DNA"/>
</dbReference>
<evidence type="ECO:0000313" key="2">
    <source>
        <dbReference type="EMBL" id="RLQ95418.1"/>
    </source>
</evidence>
<evidence type="ECO:0000313" key="3">
    <source>
        <dbReference type="Proteomes" id="UP000276770"/>
    </source>
</evidence>
<name>A0A3L7JX13_9BACI</name>
<reference evidence="2 3" key="1">
    <citation type="submission" date="2018-10" db="EMBL/GenBank/DDBJ databases">
        <title>Falsibacillus sp. genome draft.</title>
        <authorList>
            <person name="Shi S."/>
        </authorList>
    </citation>
    <scope>NUCLEOTIDE SEQUENCE [LARGE SCALE GENOMIC DNA]</scope>
    <source>
        <strain evidence="2 3">GY 10110</strain>
    </source>
</reference>
<feature type="transmembrane region" description="Helical" evidence="1">
    <location>
        <begin position="12"/>
        <end position="30"/>
    </location>
</feature>
<evidence type="ECO:0000256" key="1">
    <source>
        <dbReference type="SAM" id="Phobius"/>
    </source>
</evidence>
<dbReference type="AlphaFoldDB" id="A0A3L7JX13"/>
<keyword evidence="1" id="KW-0472">Membrane</keyword>
<dbReference type="RefSeq" id="WP_121680533.1">
    <property type="nucleotide sequence ID" value="NZ_RCVZ01000006.1"/>
</dbReference>
<dbReference type="OrthoDB" id="2931006at2"/>
<keyword evidence="3" id="KW-1185">Reference proteome</keyword>
<keyword evidence="1" id="KW-0812">Transmembrane</keyword>
<protein>
    <submittedName>
        <fullName evidence="2">Uncharacterized protein</fullName>
    </submittedName>
</protein>
<proteinExistence type="predicted"/>
<comment type="caution">
    <text evidence="2">The sequence shown here is derived from an EMBL/GenBank/DDBJ whole genome shotgun (WGS) entry which is preliminary data.</text>
</comment>